<evidence type="ECO:0000259" key="1">
    <source>
        <dbReference type="Pfam" id="PF01636"/>
    </source>
</evidence>
<dbReference type="EMBL" id="JPPY01000077">
    <property type="protein sequence ID" value="KND36636.1"/>
    <property type="molecule type" value="Genomic_DNA"/>
</dbReference>
<sequence>MSAPTRSVEAAAIADAYSLGPGPWNITPVTRGALGQVWRLTGAGSSWAVKEMLFGCDEDQVRKEAELRDAAEELGISAPRLHTNRDGAHVTRLETSAVKLYDWVEGSAADPSDPAILDWFGRTAGIVHRAGAGAEGPVADWYERCPDDAEWRELGEKVRRAGLAWADELDRFVKGVVPELSAWVIPAGDAELVMSHLDFQPQNVLVGPAGPVLLDWDNAGPIAAEQELARALFIWSGANEPDPERARRIVRAYRAAGGPGVIRGTRSFSMLLATALNYVRVQADCAVDPTVTEEQRAFGAEQAVHFMRVIPRLDAVDVLAEAAAEAS</sequence>
<dbReference type="Pfam" id="PF01636">
    <property type="entry name" value="APH"/>
    <property type="match status" value="1"/>
</dbReference>
<dbReference type="AlphaFoldDB" id="A0A0L0KFQ7"/>
<accession>A0A0L0KFQ7</accession>
<dbReference type="SUPFAM" id="SSF56112">
    <property type="entry name" value="Protein kinase-like (PK-like)"/>
    <property type="match status" value="1"/>
</dbReference>
<evidence type="ECO:0000313" key="3">
    <source>
        <dbReference type="Proteomes" id="UP000037151"/>
    </source>
</evidence>
<dbReference type="PATRIC" id="fig|42234.21.peg.2442"/>
<organism evidence="2 3">
    <name type="scientific">Streptomyces acidiscabies</name>
    <dbReference type="NCBI Taxonomy" id="42234"/>
    <lineage>
        <taxon>Bacteria</taxon>
        <taxon>Bacillati</taxon>
        <taxon>Actinomycetota</taxon>
        <taxon>Actinomycetes</taxon>
        <taxon>Kitasatosporales</taxon>
        <taxon>Streptomycetaceae</taxon>
        <taxon>Streptomyces</taxon>
    </lineage>
</organism>
<keyword evidence="2" id="KW-0808">Transferase</keyword>
<name>A0A0L0KFQ7_9ACTN</name>
<reference evidence="3" key="1">
    <citation type="submission" date="2014-07" db="EMBL/GenBank/DDBJ databases">
        <title>Genome sequencing of plant-pathogenic Streptomyces species.</title>
        <authorList>
            <person name="Harrison J."/>
            <person name="Sapp M."/>
            <person name="Thwaites R."/>
            <person name="Studholme D.J."/>
        </authorList>
    </citation>
    <scope>NUCLEOTIDE SEQUENCE [LARGE SCALE GENOMIC DNA]</scope>
    <source>
        <strain evidence="3">NCPPB 4445</strain>
    </source>
</reference>
<comment type="caution">
    <text evidence="2">The sequence shown here is derived from an EMBL/GenBank/DDBJ whole genome shotgun (WGS) entry which is preliminary data.</text>
</comment>
<dbReference type="Gene3D" id="3.90.1200.10">
    <property type="match status" value="1"/>
</dbReference>
<dbReference type="Proteomes" id="UP000037151">
    <property type="component" value="Unassembled WGS sequence"/>
</dbReference>
<dbReference type="InterPro" id="IPR002575">
    <property type="entry name" value="Aminoglycoside_PTrfase"/>
</dbReference>
<protein>
    <submittedName>
        <fullName evidence="2">Phosphotransferase</fullName>
    </submittedName>
</protein>
<gene>
    <name evidence="2" type="ORF">IQ63_11855</name>
</gene>
<dbReference type="GO" id="GO:0016740">
    <property type="term" value="F:transferase activity"/>
    <property type="evidence" value="ECO:0007669"/>
    <property type="project" value="UniProtKB-KW"/>
</dbReference>
<dbReference type="RefSeq" id="WP_050370585.1">
    <property type="nucleotide sequence ID" value="NZ_KQ257813.1"/>
</dbReference>
<dbReference type="InterPro" id="IPR011009">
    <property type="entry name" value="Kinase-like_dom_sf"/>
</dbReference>
<evidence type="ECO:0000313" key="2">
    <source>
        <dbReference type="EMBL" id="KND36636.1"/>
    </source>
</evidence>
<dbReference type="OrthoDB" id="30633at2"/>
<proteinExistence type="predicted"/>
<feature type="domain" description="Aminoglycoside phosphotransferase" evidence="1">
    <location>
        <begin position="26"/>
        <end position="259"/>
    </location>
</feature>